<evidence type="ECO:0000313" key="8">
    <source>
        <dbReference type="EMBL" id="MBB3965181.1"/>
    </source>
</evidence>
<dbReference type="AlphaFoldDB" id="A0A7W6CZ49"/>
<evidence type="ECO:0000313" key="9">
    <source>
        <dbReference type="Proteomes" id="UP000582090"/>
    </source>
</evidence>
<evidence type="ECO:0000256" key="2">
    <source>
        <dbReference type="ARBA" id="ARBA00023015"/>
    </source>
</evidence>
<evidence type="ECO:0000256" key="4">
    <source>
        <dbReference type="ARBA" id="ARBA00023125"/>
    </source>
</evidence>
<evidence type="ECO:0000256" key="3">
    <source>
        <dbReference type="ARBA" id="ARBA00023082"/>
    </source>
</evidence>
<evidence type="ECO:0000256" key="1">
    <source>
        <dbReference type="ARBA" id="ARBA00010641"/>
    </source>
</evidence>
<dbReference type="Pfam" id="PF04542">
    <property type="entry name" value="Sigma70_r2"/>
    <property type="match status" value="1"/>
</dbReference>
<dbReference type="PANTHER" id="PTHR43133">
    <property type="entry name" value="RNA POLYMERASE ECF-TYPE SIGMA FACTO"/>
    <property type="match status" value="1"/>
</dbReference>
<keyword evidence="5" id="KW-0804">Transcription</keyword>
<dbReference type="EMBL" id="JACIDW010000008">
    <property type="protein sequence ID" value="MBB3965181.1"/>
    <property type="molecule type" value="Genomic_DNA"/>
</dbReference>
<dbReference type="InterPro" id="IPR014284">
    <property type="entry name" value="RNA_pol_sigma-70_dom"/>
</dbReference>
<keyword evidence="2" id="KW-0805">Transcription regulation</keyword>
<feature type="domain" description="RNA polymerase sigma factor 70 region 4 type 2" evidence="7">
    <location>
        <begin position="128"/>
        <end position="177"/>
    </location>
</feature>
<dbReference type="InterPro" id="IPR039425">
    <property type="entry name" value="RNA_pol_sigma-70-like"/>
</dbReference>
<comment type="caution">
    <text evidence="8">The sequence shown here is derived from an EMBL/GenBank/DDBJ whole genome shotgun (WGS) entry which is preliminary data.</text>
</comment>
<feature type="domain" description="RNA polymerase sigma-70 region 2" evidence="6">
    <location>
        <begin position="34"/>
        <end position="99"/>
    </location>
</feature>
<dbReference type="GO" id="GO:0006352">
    <property type="term" value="P:DNA-templated transcription initiation"/>
    <property type="evidence" value="ECO:0007669"/>
    <property type="project" value="InterPro"/>
</dbReference>
<dbReference type="InterPro" id="IPR013324">
    <property type="entry name" value="RNA_pol_sigma_r3/r4-like"/>
</dbReference>
<dbReference type="Gene3D" id="1.10.1740.10">
    <property type="match status" value="1"/>
</dbReference>
<dbReference type="RefSeq" id="WP_183900763.1">
    <property type="nucleotide sequence ID" value="NZ_JACIDW010000008.1"/>
</dbReference>
<evidence type="ECO:0000256" key="5">
    <source>
        <dbReference type="ARBA" id="ARBA00023163"/>
    </source>
</evidence>
<organism evidence="8 9">
    <name type="scientific">Rhizobium metallidurans</name>
    <dbReference type="NCBI Taxonomy" id="1265931"/>
    <lineage>
        <taxon>Bacteria</taxon>
        <taxon>Pseudomonadati</taxon>
        <taxon>Pseudomonadota</taxon>
        <taxon>Alphaproteobacteria</taxon>
        <taxon>Hyphomicrobiales</taxon>
        <taxon>Rhizobiaceae</taxon>
        <taxon>Rhizobium/Agrobacterium group</taxon>
        <taxon>Rhizobium</taxon>
    </lineage>
</organism>
<dbReference type="InterPro" id="IPR007627">
    <property type="entry name" value="RNA_pol_sigma70_r2"/>
</dbReference>
<evidence type="ECO:0000259" key="7">
    <source>
        <dbReference type="Pfam" id="PF08281"/>
    </source>
</evidence>
<proteinExistence type="inferred from homology"/>
<dbReference type="Pfam" id="PF08281">
    <property type="entry name" value="Sigma70_r4_2"/>
    <property type="match status" value="1"/>
</dbReference>
<protein>
    <submittedName>
        <fullName evidence="8">RNA polymerase sigma-70 factor (ECF subfamily)</fullName>
    </submittedName>
</protein>
<dbReference type="GO" id="GO:0003677">
    <property type="term" value="F:DNA binding"/>
    <property type="evidence" value="ECO:0007669"/>
    <property type="project" value="UniProtKB-KW"/>
</dbReference>
<keyword evidence="4" id="KW-0238">DNA-binding</keyword>
<keyword evidence="3" id="KW-0731">Sigma factor</keyword>
<dbReference type="Gene3D" id="1.10.10.10">
    <property type="entry name" value="Winged helix-like DNA-binding domain superfamily/Winged helix DNA-binding domain"/>
    <property type="match status" value="1"/>
</dbReference>
<evidence type="ECO:0000259" key="6">
    <source>
        <dbReference type="Pfam" id="PF04542"/>
    </source>
</evidence>
<dbReference type="InterPro" id="IPR013249">
    <property type="entry name" value="RNA_pol_sigma70_r4_t2"/>
</dbReference>
<reference evidence="8 9" key="1">
    <citation type="submission" date="2020-08" db="EMBL/GenBank/DDBJ databases">
        <title>Genomic Encyclopedia of Type Strains, Phase IV (KMG-IV): sequencing the most valuable type-strain genomes for metagenomic binning, comparative biology and taxonomic classification.</title>
        <authorList>
            <person name="Goeker M."/>
        </authorList>
    </citation>
    <scope>NUCLEOTIDE SEQUENCE [LARGE SCALE GENOMIC DNA]</scope>
    <source>
        <strain evidence="8 9">DSM 26575</strain>
    </source>
</reference>
<dbReference type="InterPro" id="IPR036388">
    <property type="entry name" value="WH-like_DNA-bd_sf"/>
</dbReference>
<dbReference type="NCBIfam" id="TIGR02937">
    <property type="entry name" value="sigma70-ECF"/>
    <property type="match status" value="1"/>
</dbReference>
<comment type="similarity">
    <text evidence="1">Belongs to the sigma-70 factor family. ECF subfamily.</text>
</comment>
<name>A0A7W6CZ49_9HYPH</name>
<dbReference type="PANTHER" id="PTHR43133:SF58">
    <property type="entry name" value="ECF RNA POLYMERASE SIGMA FACTOR SIGD"/>
    <property type="match status" value="1"/>
</dbReference>
<gene>
    <name evidence="8" type="ORF">GGQ67_002849</name>
</gene>
<keyword evidence="9" id="KW-1185">Reference proteome</keyword>
<sequence>MNTSAREEEWADWMRRALDGDGQAYQRFLLAVTPHLRAMARRRCEQFGAPASEAEDVVQEVLLAVHLKRGTWDTTRPIGPWLSAIVRNKLIDSLRRRGRHVDVPIEDVMETVASDDQAEDAMNRLDAIHLLERLKDPQRDIVRSISIGGAGIRETAERLKMSEGAVRVALHRALKKLAALYRGEEYRSGRGEDE</sequence>
<dbReference type="NCBIfam" id="NF009165">
    <property type="entry name" value="PRK12512.1"/>
    <property type="match status" value="1"/>
</dbReference>
<dbReference type="InterPro" id="IPR013325">
    <property type="entry name" value="RNA_pol_sigma_r2"/>
</dbReference>
<dbReference type="SUPFAM" id="SSF88946">
    <property type="entry name" value="Sigma2 domain of RNA polymerase sigma factors"/>
    <property type="match status" value="1"/>
</dbReference>
<dbReference type="GO" id="GO:0016987">
    <property type="term" value="F:sigma factor activity"/>
    <property type="evidence" value="ECO:0007669"/>
    <property type="project" value="UniProtKB-KW"/>
</dbReference>
<accession>A0A7W6CZ49</accession>
<dbReference type="Proteomes" id="UP000582090">
    <property type="component" value="Unassembled WGS sequence"/>
</dbReference>
<dbReference type="SUPFAM" id="SSF88659">
    <property type="entry name" value="Sigma3 and sigma4 domains of RNA polymerase sigma factors"/>
    <property type="match status" value="1"/>
</dbReference>